<dbReference type="AlphaFoldDB" id="D0GJC9"/>
<organism evidence="2 3">
    <name type="scientific">Pseudoleptotrichia goodfellowii F0264</name>
    <dbReference type="NCBI Taxonomy" id="596323"/>
    <lineage>
        <taxon>Bacteria</taxon>
        <taxon>Fusobacteriati</taxon>
        <taxon>Fusobacteriota</taxon>
        <taxon>Fusobacteriia</taxon>
        <taxon>Fusobacteriales</taxon>
        <taxon>Leptotrichiaceae</taxon>
        <taxon>Pseudoleptotrichia</taxon>
    </lineage>
</organism>
<feature type="chain" id="PRO_5003007981" evidence="1">
    <location>
        <begin position="20"/>
        <end position="187"/>
    </location>
</feature>
<sequence length="187" mass="20746">MKKAIILMITVFTINGFSAQVLNNKVGSFFTNKEIKNLVFNQYNLDTEIAAVSKIKGKGEDAVSKADADAKKGVQNGARDYAYEILNEYLNGSLVSGPGFNTFKMREFANEVAKEVAPNAQRRGSWTTSKNETVVLYTIDKQLVKSSAERIFNERLAAVIQKLSDYKNNFGQTNRSGGEEVRVETAE</sequence>
<name>D0GJC9_9FUSO</name>
<evidence type="ECO:0000313" key="2">
    <source>
        <dbReference type="EMBL" id="EEY35819.1"/>
    </source>
</evidence>
<accession>D0GJC9</accession>
<keyword evidence="3" id="KW-1185">Reference proteome</keyword>
<dbReference type="RefSeq" id="WP_006806539.1">
    <property type="nucleotide sequence ID" value="NZ_ADAD01000035.1"/>
</dbReference>
<comment type="caution">
    <text evidence="2">The sequence shown here is derived from an EMBL/GenBank/DDBJ whole genome shotgun (WGS) entry which is preliminary data.</text>
</comment>
<evidence type="ECO:0000256" key="1">
    <source>
        <dbReference type="SAM" id="SignalP"/>
    </source>
</evidence>
<dbReference type="EMBL" id="ADAD01000035">
    <property type="protein sequence ID" value="EEY35819.1"/>
    <property type="molecule type" value="Genomic_DNA"/>
</dbReference>
<dbReference type="Proteomes" id="UP000004226">
    <property type="component" value="Unassembled WGS sequence"/>
</dbReference>
<proteinExistence type="predicted"/>
<feature type="signal peptide" evidence="1">
    <location>
        <begin position="1"/>
        <end position="19"/>
    </location>
</feature>
<reference evidence="2 3" key="1">
    <citation type="submission" date="2009-10" db="EMBL/GenBank/DDBJ databases">
        <authorList>
            <person name="Harkins D.M."/>
            <person name="Madupu R."/>
            <person name="Durkin A.S."/>
            <person name="Torralba M."/>
            <person name="Methe B."/>
            <person name="Sutton G.G."/>
            <person name="Strausberg R.L."/>
            <person name="Nelson K.E."/>
        </authorList>
    </citation>
    <scope>NUCLEOTIDE SEQUENCE [LARGE SCALE GENOMIC DNA]</scope>
    <source>
        <strain evidence="2 3">F0264</strain>
    </source>
</reference>
<gene>
    <name evidence="2" type="ORF">HMPREF0554_1023</name>
</gene>
<keyword evidence="1" id="KW-0732">Signal</keyword>
<protein>
    <submittedName>
        <fullName evidence="2">Uncharacterized protein</fullName>
    </submittedName>
</protein>
<evidence type="ECO:0000313" key="3">
    <source>
        <dbReference type="Proteomes" id="UP000004226"/>
    </source>
</evidence>